<evidence type="ECO:0000256" key="1">
    <source>
        <dbReference type="ARBA" id="ARBA00023015"/>
    </source>
</evidence>
<dbReference type="Proteomes" id="UP001501411">
    <property type="component" value="Unassembled WGS sequence"/>
</dbReference>
<reference evidence="5" key="1">
    <citation type="journal article" date="2019" name="Int. J. Syst. Evol. Microbiol.">
        <title>The Global Catalogue of Microorganisms (GCM) 10K type strain sequencing project: providing services to taxonomists for standard genome sequencing and annotation.</title>
        <authorList>
            <consortium name="The Broad Institute Genomics Platform"/>
            <consortium name="The Broad Institute Genome Sequencing Center for Infectious Disease"/>
            <person name="Wu L."/>
            <person name="Ma J."/>
        </authorList>
    </citation>
    <scope>NUCLEOTIDE SEQUENCE [LARGE SCALE GENOMIC DNA]</scope>
    <source>
        <strain evidence="5">JCM 18200</strain>
    </source>
</reference>
<dbReference type="InterPro" id="IPR052158">
    <property type="entry name" value="INH-QAR"/>
</dbReference>
<dbReference type="InterPro" id="IPR009057">
    <property type="entry name" value="Homeodomain-like_sf"/>
</dbReference>
<dbReference type="SUPFAM" id="SSF46689">
    <property type="entry name" value="Homeodomain-like"/>
    <property type="match status" value="2"/>
</dbReference>
<evidence type="ECO:0000313" key="4">
    <source>
        <dbReference type="EMBL" id="GAA4791908.1"/>
    </source>
</evidence>
<proteinExistence type="predicted"/>
<feature type="domain" description="HTH araC/xylS-type" evidence="3">
    <location>
        <begin position="220"/>
        <end position="318"/>
    </location>
</feature>
<evidence type="ECO:0000256" key="2">
    <source>
        <dbReference type="ARBA" id="ARBA00023163"/>
    </source>
</evidence>
<dbReference type="Gene3D" id="1.10.10.60">
    <property type="entry name" value="Homeodomain-like"/>
    <property type="match status" value="2"/>
</dbReference>
<dbReference type="PANTHER" id="PTHR43130:SF3">
    <property type="entry name" value="HTH-TYPE TRANSCRIPTIONAL REGULATOR RV1931C"/>
    <property type="match status" value="1"/>
</dbReference>
<dbReference type="EMBL" id="BAABIQ010000031">
    <property type="protein sequence ID" value="GAA4791908.1"/>
    <property type="molecule type" value="Genomic_DNA"/>
</dbReference>
<dbReference type="Pfam" id="PF12833">
    <property type="entry name" value="HTH_18"/>
    <property type="match status" value="1"/>
</dbReference>
<dbReference type="SMART" id="SM00342">
    <property type="entry name" value="HTH_ARAC"/>
    <property type="match status" value="1"/>
</dbReference>
<dbReference type="PROSITE" id="PS01124">
    <property type="entry name" value="HTH_ARAC_FAMILY_2"/>
    <property type="match status" value="1"/>
</dbReference>
<dbReference type="InterPro" id="IPR029062">
    <property type="entry name" value="Class_I_gatase-like"/>
</dbReference>
<dbReference type="PANTHER" id="PTHR43130">
    <property type="entry name" value="ARAC-FAMILY TRANSCRIPTIONAL REGULATOR"/>
    <property type="match status" value="1"/>
</dbReference>
<dbReference type="SUPFAM" id="SSF52317">
    <property type="entry name" value="Class I glutamine amidotransferase-like"/>
    <property type="match status" value="1"/>
</dbReference>
<sequence>MKRISIFVPQCAVIESITPPYRLFKTANELLIASGEKALFQVEYVGIKKNIAANDGEYVIKIDRLLDEVDHTDLVIIPALYGRMRDAVKANEEAIPWFIKMHRIGTEIASLCLGAFLLGATGLVNNKKCSTHWAYYHEFKETYPDIHLVEGTIITDEGNIYSSGGANSIWNLLLYLLEKYTDRNIAIMAAKYFAIDIDRNSQGAFTIFSGQKDHKDEEILLAQEFIEQNYANKHTIEDLAAKVNISRRSFERRFKHATNNTVTEYIQRVRIESAKRSFEASRKNVSEVMYDVGYTDTKAFRDVFKKVTGLTPIEYRNKYSKMNVKV</sequence>
<organism evidence="4 5">
    <name type="scientific">Olivibacter ginsenosidimutans</name>
    <dbReference type="NCBI Taxonomy" id="1176537"/>
    <lineage>
        <taxon>Bacteria</taxon>
        <taxon>Pseudomonadati</taxon>
        <taxon>Bacteroidota</taxon>
        <taxon>Sphingobacteriia</taxon>
        <taxon>Sphingobacteriales</taxon>
        <taxon>Sphingobacteriaceae</taxon>
        <taxon>Olivibacter</taxon>
    </lineage>
</organism>
<evidence type="ECO:0000259" key="3">
    <source>
        <dbReference type="PROSITE" id="PS01124"/>
    </source>
</evidence>
<dbReference type="RefSeq" id="WP_345231610.1">
    <property type="nucleotide sequence ID" value="NZ_BAABIQ010000031.1"/>
</dbReference>
<keyword evidence="2" id="KW-0804">Transcription</keyword>
<name>A0ABP9B7W1_9SPHI</name>
<gene>
    <name evidence="4" type="ORF">GCM10023231_19800</name>
</gene>
<keyword evidence="1" id="KW-0805">Transcription regulation</keyword>
<dbReference type="InterPro" id="IPR018060">
    <property type="entry name" value="HTH_AraC"/>
</dbReference>
<keyword evidence="5" id="KW-1185">Reference proteome</keyword>
<accession>A0ABP9B7W1</accession>
<evidence type="ECO:0000313" key="5">
    <source>
        <dbReference type="Proteomes" id="UP001501411"/>
    </source>
</evidence>
<dbReference type="Gene3D" id="3.40.50.880">
    <property type="match status" value="1"/>
</dbReference>
<dbReference type="Pfam" id="PF01965">
    <property type="entry name" value="DJ-1_PfpI"/>
    <property type="match status" value="1"/>
</dbReference>
<protein>
    <submittedName>
        <fullName evidence="4">Helix-turn-helix domain-containing protein</fullName>
    </submittedName>
</protein>
<dbReference type="InterPro" id="IPR002818">
    <property type="entry name" value="DJ-1/PfpI"/>
</dbReference>
<comment type="caution">
    <text evidence="4">The sequence shown here is derived from an EMBL/GenBank/DDBJ whole genome shotgun (WGS) entry which is preliminary data.</text>
</comment>